<evidence type="ECO:0000313" key="9">
    <source>
        <dbReference type="Proteomes" id="UP000076874"/>
    </source>
</evidence>
<feature type="transmembrane region" description="Helical" evidence="6">
    <location>
        <begin position="230"/>
        <end position="246"/>
    </location>
</feature>
<dbReference type="OrthoDB" id="6612291at2759"/>
<feature type="transmembrane region" description="Helical" evidence="6">
    <location>
        <begin position="157"/>
        <end position="181"/>
    </location>
</feature>
<dbReference type="GO" id="GO:0016020">
    <property type="term" value="C:membrane"/>
    <property type="evidence" value="ECO:0007669"/>
    <property type="project" value="UniProtKB-SubCell"/>
</dbReference>
<dbReference type="GO" id="GO:0005351">
    <property type="term" value="F:carbohydrate:proton symporter activity"/>
    <property type="evidence" value="ECO:0007669"/>
    <property type="project" value="TreeGrafter"/>
</dbReference>
<dbReference type="PANTHER" id="PTHR48022:SF11">
    <property type="entry name" value="MONOSACCHARIDE TRANSPORTER (HXT8), PUTATIVE (AFU_ORTHOLOGUE AFUA_2G08120)-RELATED"/>
    <property type="match status" value="1"/>
</dbReference>
<dbReference type="PROSITE" id="PS50850">
    <property type="entry name" value="MFS"/>
    <property type="match status" value="1"/>
</dbReference>
<dbReference type="SUPFAM" id="SSF103473">
    <property type="entry name" value="MFS general substrate transporter"/>
    <property type="match status" value="2"/>
</dbReference>
<dbReference type="AlphaFoldDB" id="A0A167T3R3"/>
<keyword evidence="4 6" id="KW-1133">Transmembrane helix</keyword>
<evidence type="ECO:0000256" key="6">
    <source>
        <dbReference type="SAM" id="Phobius"/>
    </source>
</evidence>
<comment type="similarity">
    <text evidence="2">Belongs to the major facilitator superfamily. Sugar transporter (TC 2.A.1.1) family.</text>
</comment>
<dbReference type="EMBL" id="AZHD01000009">
    <property type="protein sequence ID" value="OAA60210.1"/>
    <property type="molecule type" value="Genomic_DNA"/>
</dbReference>
<dbReference type="Proteomes" id="UP000076874">
    <property type="component" value="Unassembled WGS sequence"/>
</dbReference>
<keyword evidence="9" id="KW-1185">Reference proteome</keyword>
<dbReference type="InterPro" id="IPR020846">
    <property type="entry name" value="MFS_dom"/>
</dbReference>
<proteinExistence type="inferred from homology"/>
<dbReference type="PROSITE" id="PS00216">
    <property type="entry name" value="SUGAR_TRANSPORT_1"/>
    <property type="match status" value="1"/>
</dbReference>
<feature type="transmembrane region" description="Helical" evidence="6">
    <location>
        <begin position="25"/>
        <end position="49"/>
    </location>
</feature>
<dbReference type="InterPro" id="IPR036259">
    <property type="entry name" value="MFS_trans_sf"/>
</dbReference>
<sequence length="336" mass="36793">MADTTASPYAVTAHTTKRQFRTYNLLVILAMAFGSVAMGYSGSIIGTTLAQPTFVSYFELETRPNATSLLSAMNGLFQAGAFFGALCISWVADRYGRKMSITVAALLVIFSGALLAGSAHIAMFLTFRFFAGMGSFWLLGAIPVWMTEIVPPRNRGLLVDIHSASLLFGYTWAAWMGFAFYHLSSKNAWRAPLALQCLPALIVAFAQLFLDGTQYVYFAELFPQHLRAKGMTIGMAAISLMNVMWLQAAPTAFKNISWKFYLCFIIPAYLFAIVCLLFYPNTKGLALEEIAAIFGDEVQADVFLANNNNVGGVDAVHIDKESQLTGSSPEHVENTQ</sequence>
<evidence type="ECO:0000256" key="3">
    <source>
        <dbReference type="ARBA" id="ARBA00022692"/>
    </source>
</evidence>
<evidence type="ECO:0000256" key="4">
    <source>
        <dbReference type="ARBA" id="ARBA00022989"/>
    </source>
</evidence>
<feature type="transmembrane region" description="Helical" evidence="6">
    <location>
        <begin position="99"/>
        <end position="121"/>
    </location>
</feature>
<comment type="subcellular location">
    <subcellularLocation>
        <location evidence="1">Membrane</location>
        <topology evidence="1">Multi-pass membrane protein</topology>
    </subcellularLocation>
</comment>
<dbReference type="InterPro" id="IPR005829">
    <property type="entry name" value="Sugar_transporter_CS"/>
</dbReference>
<dbReference type="InterPro" id="IPR005828">
    <property type="entry name" value="MFS_sugar_transport-like"/>
</dbReference>
<name>A0A167T3R3_9HYPO</name>
<keyword evidence="3 6" id="KW-0812">Transmembrane</keyword>
<evidence type="ECO:0000256" key="1">
    <source>
        <dbReference type="ARBA" id="ARBA00004141"/>
    </source>
</evidence>
<feature type="transmembrane region" description="Helical" evidence="6">
    <location>
        <begin position="258"/>
        <end position="279"/>
    </location>
</feature>
<dbReference type="Pfam" id="PF00083">
    <property type="entry name" value="Sugar_tr"/>
    <property type="match status" value="2"/>
</dbReference>
<evidence type="ECO:0000259" key="7">
    <source>
        <dbReference type="PROSITE" id="PS50850"/>
    </source>
</evidence>
<reference evidence="8 9" key="1">
    <citation type="journal article" date="2016" name="Genome Biol. Evol.">
        <title>Divergent and convergent evolution of fungal pathogenicity.</title>
        <authorList>
            <person name="Shang Y."/>
            <person name="Xiao G."/>
            <person name="Zheng P."/>
            <person name="Cen K."/>
            <person name="Zhan S."/>
            <person name="Wang C."/>
        </authorList>
    </citation>
    <scope>NUCLEOTIDE SEQUENCE [LARGE SCALE GENOMIC DNA]</scope>
    <source>
        <strain evidence="8 9">RCEF 264</strain>
    </source>
</reference>
<comment type="caution">
    <text evidence="8">The sequence shown here is derived from an EMBL/GenBank/DDBJ whole genome shotgun (WGS) entry which is preliminary data.</text>
</comment>
<organism evidence="8 9">
    <name type="scientific">Niveomyces insectorum RCEF 264</name>
    <dbReference type="NCBI Taxonomy" id="1081102"/>
    <lineage>
        <taxon>Eukaryota</taxon>
        <taxon>Fungi</taxon>
        <taxon>Dikarya</taxon>
        <taxon>Ascomycota</taxon>
        <taxon>Pezizomycotina</taxon>
        <taxon>Sordariomycetes</taxon>
        <taxon>Hypocreomycetidae</taxon>
        <taxon>Hypocreales</taxon>
        <taxon>Cordycipitaceae</taxon>
        <taxon>Niveomyces</taxon>
    </lineage>
</organism>
<evidence type="ECO:0000313" key="8">
    <source>
        <dbReference type="EMBL" id="OAA60210.1"/>
    </source>
</evidence>
<protein>
    <submittedName>
        <fullName evidence="8">General substrate transporter</fullName>
    </submittedName>
</protein>
<feature type="domain" description="Major facilitator superfamily (MFS) profile" evidence="7">
    <location>
        <begin position="27"/>
        <end position="336"/>
    </location>
</feature>
<evidence type="ECO:0000256" key="2">
    <source>
        <dbReference type="ARBA" id="ARBA00010992"/>
    </source>
</evidence>
<dbReference type="Gene3D" id="1.20.1250.20">
    <property type="entry name" value="MFS general substrate transporter like domains"/>
    <property type="match status" value="1"/>
</dbReference>
<dbReference type="InterPro" id="IPR050360">
    <property type="entry name" value="MFS_Sugar_Transporters"/>
</dbReference>
<feature type="transmembrane region" description="Helical" evidence="6">
    <location>
        <begin position="69"/>
        <end position="92"/>
    </location>
</feature>
<keyword evidence="5 6" id="KW-0472">Membrane</keyword>
<dbReference type="PANTHER" id="PTHR48022">
    <property type="entry name" value="PLASTIDIC GLUCOSE TRANSPORTER 4"/>
    <property type="match status" value="1"/>
</dbReference>
<evidence type="ECO:0000256" key="5">
    <source>
        <dbReference type="ARBA" id="ARBA00023136"/>
    </source>
</evidence>
<feature type="transmembrane region" description="Helical" evidence="6">
    <location>
        <begin position="193"/>
        <end position="218"/>
    </location>
</feature>
<accession>A0A167T3R3</accession>
<gene>
    <name evidence="8" type="ORF">SPI_05334</name>
</gene>